<dbReference type="InterPro" id="IPR003768">
    <property type="entry name" value="ScpA"/>
</dbReference>
<reference evidence="2" key="1">
    <citation type="submission" date="2018-08" db="EMBL/GenBank/DDBJ databases">
        <title>Murine metabolic-syndrome-specific gut microbial biobank.</title>
        <authorList>
            <person name="Liu C."/>
        </authorList>
    </citation>
    <scope>NUCLEOTIDE SEQUENCE [LARGE SCALE GENOMIC DNA]</scope>
    <source>
        <strain evidence="2">Z82</strain>
    </source>
</reference>
<accession>A0A7C9KCS7</accession>
<protein>
    <recommendedName>
        <fullName evidence="1">Segregation and condensation protein A</fullName>
    </recommendedName>
</protein>
<dbReference type="PANTHER" id="PTHR33969:SF2">
    <property type="entry name" value="SEGREGATION AND CONDENSATION PROTEIN A"/>
    <property type="match status" value="1"/>
</dbReference>
<dbReference type="EMBL" id="QWKH01000085">
    <property type="protein sequence ID" value="NBI35193.1"/>
    <property type="molecule type" value="Genomic_DNA"/>
</dbReference>
<comment type="caution">
    <text evidence="2">The sequence shown here is derived from an EMBL/GenBank/DDBJ whole genome shotgun (WGS) entry which is preliminary data.</text>
</comment>
<sequence length="264" mass="29311">MAFKVSIDSFEGPFDLLLRLVSRQKVAIGSVSISQIADQFLEELGRMERLDLDVASDFLLVASTLLQIKAESLLPKPVSADMRELEELTDEQAREVLAERLVRYKQFKNAAAAMDGMLDEALRLHPRPFGPDPQFLAVLPDFLRQTTLDDLGMRAAACLARREVFLLESEHIAAKPIPLEKYVRSLYGRIAQEKHASFSQLVGPDAPTAIVVVSFLAVLELFKRDLVNVAQRHPFGDITVTYVEHDGPVDLAFEGGFTSAGEES</sequence>
<dbReference type="PANTHER" id="PTHR33969">
    <property type="entry name" value="SEGREGATION AND CONDENSATION PROTEIN A"/>
    <property type="match status" value="1"/>
</dbReference>
<dbReference type="Gene3D" id="6.10.250.2410">
    <property type="match status" value="1"/>
</dbReference>
<evidence type="ECO:0000313" key="2">
    <source>
        <dbReference type="EMBL" id="NBI35193.1"/>
    </source>
</evidence>
<evidence type="ECO:0000256" key="1">
    <source>
        <dbReference type="ARBA" id="ARBA00044777"/>
    </source>
</evidence>
<dbReference type="AlphaFoldDB" id="A0A7C9KCS7"/>
<gene>
    <name evidence="2" type="ORF">D1639_09190</name>
</gene>
<dbReference type="Pfam" id="PF02616">
    <property type="entry name" value="SMC_ScpA"/>
    <property type="match status" value="1"/>
</dbReference>
<organism evidence="2">
    <name type="scientific">Muribaculaceae bacterium Z82</name>
    <dbReference type="NCBI Taxonomy" id="2304548"/>
    <lineage>
        <taxon>Bacteria</taxon>
        <taxon>Pseudomonadati</taxon>
        <taxon>Bacteroidota</taxon>
        <taxon>Bacteroidia</taxon>
        <taxon>Bacteroidales</taxon>
        <taxon>Muribaculaceae</taxon>
    </lineage>
</organism>
<name>A0A7C9KCS7_9BACT</name>
<proteinExistence type="predicted"/>
<dbReference type="InterPro" id="IPR023093">
    <property type="entry name" value="ScpA-like_C"/>
</dbReference>
<dbReference type="Gene3D" id="1.10.10.580">
    <property type="entry name" value="Structural maintenance of chromosome 1. Chain E"/>
    <property type="match status" value="1"/>
</dbReference>